<dbReference type="PANTHER" id="PTHR30625">
    <property type="entry name" value="PROTEIN TOLQ"/>
    <property type="match status" value="1"/>
</dbReference>
<evidence type="ECO:0000256" key="10">
    <source>
        <dbReference type="HAMAP-Rule" id="MF_02202"/>
    </source>
</evidence>
<evidence type="ECO:0000256" key="5">
    <source>
        <dbReference type="ARBA" id="ARBA00022618"/>
    </source>
</evidence>
<name>A0A840I687_9PROT</name>
<reference evidence="12 13" key="1">
    <citation type="submission" date="2020-08" db="EMBL/GenBank/DDBJ databases">
        <title>Genomic Encyclopedia of Type Strains, Phase IV (KMG-IV): sequencing the most valuable type-strain genomes for metagenomic binning, comparative biology and taxonomic classification.</title>
        <authorList>
            <person name="Goeker M."/>
        </authorList>
    </citation>
    <scope>NUCLEOTIDE SEQUENCE [LARGE SCALE GENOMIC DNA]</scope>
    <source>
        <strain evidence="12 13">DSM 102850</strain>
    </source>
</reference>
<dbReference type="HAMAP" id="MF_02202">
    <property type="entry name" value="TolQ"/>
    <property type="match status" value="1"/>
</dbReference>
<comment type="subunit">
    <text evidence="10">The Tol-Pal system is composed of five core proteins: the inner membrane proteins TolA, TolQ and TolR, the periplasmic protein TolB and the outer membrane protein Pal. They form a network linking the inner and outer membranes and the peptidoglycan layer.</text>
</comment>
<feature type="transmembrane region" description="Helical" evidence="10">
    <location>
        <begin position="27"/>
        <end position="47"/>
    </location>
</feature>
<dbReference type="InterPro" id="IPR014163">
    <property type="entry name" value="Tol-Pal_TolQ"/>
</dbReference>
<evidence type="ECO:0000256" key="2">
    <source>
        <dbReference type="ARBA" id="ARBA00010442"/>
    </source>
</evidence>
<dbReference type="Proteomes" id="UP000563524">
    <property type="component" value="Unassembled WGS sequence"/>
</dbReference>
<evidence type="ECO:0000256" key="3">
    <source>
        <dbReference type="ARBA" id="ARBA00022475"/>
    </source>
</evidence>
<evidence type="ECO:0000313" key="13">
    <source>
        <dbReference type="Proteomes" id="UP000563524"/>
    </source>
</evidence>
<evidence type="ECO:0000256" key="7">
    <source>
        <dbReference type="ARBA" id="ARBA00022989"/>
    </source>
</evidence>
<accession>A0A840I687</accession>
<keyword evidence="5 10" id="KW-0132">Cell division</keyword>
<dbReference type="GO" id="GO:0017038">
    <property type="term" value="P:protein import"/>
    <property type="evidence" value="ECO:0007669"/>
    <property type="project" value="TreeGrafter"/>
</dbReference>
<dbReference type="AlphaFoldDB" id="A0A840I687"/>
<dbReference type="RefSeq" id="WP_183819807.1">
    <property type="nucleotide sequence ID" value="NZ_JACHOB010000008.1"/>
</dbReference>
<evidence type="ECO:0000256" key="1">
    <source>
        <dbReference type="ARBA" id="ARBA00004651"/>
    </source>
</evidence>
<keyword evidence="4 10" id="KW-0997">Cell inner membrane</keyword>
<dbReference type="PANTHER" id="PTHR30625:SF3">
    <property type="entry name" value="TOL-PAL SYSTEM PROTEIN TOLQ"/>
    <property type="match status" value="1"/>
</dbReference>
<protein>
    <recommendedName>
        <fullName evidence="10">Tol-Pal system protein TolQ</fullName>
    </recommendedName>
</protein>
<dbReference type="GO" id="GO:0051301">
    <property type="term" value="P:cell division"/>
    <property type="evidence" value="ECO:0007669"/>
    <property type="project" value="UniProtKB-UniRule"/>
</dbReference>
<keyword evidence="9 10" id="KW-0131">Cell cycle</keyword>
<keyword evidence="7 10" id="KW-1133">Transmembrane helix</keyword>
<sequence length="234" mass="25058">MEETVAVTNTLGTDFSVIGMFMQADPIVKAVMLGLAVASIWSWAVIIEKAMTFRKLKTKARRFEEAFWSGKPLDDLYSRTKGSADHPMAKVFVAAMSEFGRGRQQTAGFAPGAQERIDKVMRVTVDRELDKTERQLPVLATIGSAAPFVGLFGTVWGIMNAFQGIAETGDANLAVVAPGIAEALFATAIGLVAAIPAVVGYNRYSAALNAYAVRLEGFAGEFSTLLSRRLDGAA</sequence>
<comment type="subcellular location">
    <subcellularLocation>
        <location evidence="10">Cell inner membrane</location>
        <topology evidence="10">Multi-pass membrane protein</topology>
    </subcellularLocation>
    <subcellularLocation>
        <location evidence="1">Cell membrane</location>
        <topology evidence="1">Multi-pass membrane protein</topology>
    </subcellularLocation>
</comment>
<dbReference type="EMBL" id="JACHOB010000008">
    <property type="protein sequence ID" value="MBB4660347.1"/>
    <property type="molecule type" value="Genomic_DNA"/>
</dbReference>
<evidence type="ECO:0000256" key="4">
    <source>
        <dbReference type="ARBA" id="ARBA00022519"/>
    </source>
</evidence>
<dbReference type="NCBIfam" id="TIGR02796">
    <property type="entry name" value="tolQ"/>
    <property type="match status" value="1"/>
</dbReference>
<dbReference type="InterPro" id="IPR002898">
    <property type="entry name" value="MotA_ExbB_proton_chnl"/>
</dbReference>
<feature type="transmembrane region" description="Helical" evidence="10">
    <location>
        <begin position="136"/>
        <end position="159"/>
    </location>
</feature>
<dbReference type="Pfam" id="PF01618">
    <property type="entry name" value="MotA_ExbB"/>
    <property type="match status" value="1"/>
</dbReference>
<proteinExistence type="inferred from homology"/>
<evidence type="ECO:0000256" key="6">
    <source>
        <dbReference type="ARBA" id="ARBA00022692"/>
    </source>
</evidence>
<evidence type="ECO:0000256" key="9">
    <source>
        <dbReference type="ARBA" id="ARBA00023306"/>
    </source>
</evidence>
<comment type="caution">
    <text evidence="12">The sequence shown here is derived from an EMBL/GenBank/DDBJ whole genome shotgun (WGS) entry which is preliminary data.</text>
</comment>
<evidence type="ECO:0000256" key="8">
    <source>
        <dbReference type="ARBA" id="ARBA00023136"/>
    </source>
</evidence>
<feature type="domain" description="MotA/TolQ/ExbB proton channel" evidence="11">
    <location>
        <begin position="86"/>
        <end position="214"/>
    </location>
</feature>
<keyword evidence="8 10" id="KW-0472">Membrane</keyword>
<keyword evidence="3 10" id="KW-1003">Cell membrane</keyword>
<feature type="transmembrane region" description="Helical" evidence="10">
    <location>
        <begin position="179"/>
        <end position="201"/>
    </location>
</feature>
<dbReference type="GO" id="GO:0005886">
    <property type="term" value="C:plasma membrane"/>
    <property type="evidence" value="ECO:0007669"/>
    <property type="project" value="UniProtKB-SubCell"/>
</dbReference>
<comment type="similarity">
    <text evidence="2 10">Belongs to the ExbB/TolQ family.</text>
</comment>
<evidence type="ECO:0000259" key="11">
    <source>
        <dbReference type="Pfam" id="PF01618"/>
    </source>
</evidence>
<keyword evidence="13" id="KW-1185">Reference proteome</keyword>
<dbReference type="InterPro" id="IPR050790">
    <property type="entry name" value="ExbB/TolQ_transport"/>
</dbReference>
<organism evidence="12 13">
    <name type="scientific">Parvularcula dongshanensis</name>
    <dbReference type="NCBI Taxonomy" id="1173995"/>
    <lineage>
        <taxon>Bacteria</taxon>
        <taxon>Pseudomonadati</taxon>
        <taxon>Pseudomonadota</taxon>
        <taxon>Alphaproteobacteria</taxon>
        <taxon>Parvularculales</taxon>
        <taxon>Parvularculaceae</taxon>
        <taxon>Parvularcula</taxon>
    </lineage>
</organism>
<evidence type="ECO:0000313" key="12">
    <source>
        <dbReference type="EMBL" id="MBB4660347.1"/>
    </source>
</evidence>
<gene>
    <name evidence="10" type="primary">tolQ</name>
    <name evidence="12" type="ORF">GGQ59_002897</name>
</gene>
<keyword evidence="6 10" id="KW-0812">Transmembrane</keyword>
<dbReference type="GO" id="GO:0043213">
    <property type="term" value="P:bacteriocin transport"/>
    <property type="evidence" value="ECO:0007669"/>
    <property type="project" value="InterPro"/>
</dbReference>
<comment type="function">
    <text evidence="10">Part of the Tol-Pal system, which plays a role in outer membrane invagination during cell division and is important for maintaining outer membrane integrity.</text>
</comment>